<feature type="region of interest" description="Disordered" evidence="4">
    <location>
        <begin position="1129"/>
        <end position="1149"/>
    </location>
</feature>
<keyword evidence="1 3" id="KW-0547">Nucleotide-binding</keyword>
<evidence type="ECO:0000256" key="2">
    <source>
        <dbReference type="ARBA" id="ARBA00022840"/>
    </source>
</evidence>
<keyword evidence="5" id="KW-1133">Transmembrane helix</keyword>
<feature type="compositionally biased region" description="Polar residues" evidence="4">
    <location>
        <begin position="252"/>
        <end position="263"/>
    </location>
</feature>
<evidence type="ECO:0000256" key="5">
    <source>
        <dbReference type="SAM" id="Phobius"/>
    </source>
</evidence>
<comment type="caution">
    <text evidence="7">The sequence shown here is derived from an EMBL/GenBank/DDBJ whole genome shotgun (WGS) entry which is preliminary data.</text>
</comment>
<evidence type="ECO:0000259" key="6">
    <source>
        <dbReference type="PROSITE" id="PS50901"/>
    </source>
</evidence>
<feature type="region of interest" description="Disordered" evidence="4">
    <location>
        <begin position="97"/>
        <end position="127"/>
    </location>
</feature>
<accession>A0A921ME68</accession>
<feature type="region of interest" description="Disordered" evidence="4">
    <location>
        <begin position="879"/>
        <end position="913"/>
    </location>
</feature>
<dbReference type="PANTHER" id="PTHR22683:SF1">
    <property type="entry name" value="TYPE VII SECRETION SYSTEM PROTEIN ESSC"/>
    <property type="match status" value="1"/>
</dbReference>
<evidence type="ECO:0000256" key="4">
    <source>
        <dbReference type="SAM" id="MobiDB-lite"/>
    </source>
</evidence>
<dbReference type="InterPro" id="IPR027417">
    <property type="entry name" value="P-loop_NTPase"/>
</dbReference>
<evidence type="ECO:0000256" key="3">
    <source>
        <dbReference type="PROSITE-ProRule" id="PRU00289"/>
    </source>
</evidence>
<feature type="compositionally biased region" description="Basic and acidic residues" evidence="4">
    <location>
        <begin position="899"/>
        <end position="913"/>
    </location>
</feature>
<dbReference type="EMBL" id="DYUK01000199">
    <property type="protein sequence ID" value="HJG80595.1"/>
    <property type="molecule type" value="Genomic_DNA"/>
</dbReference>
<protein>
    <recommendedName>
        <fullName evidence="6">FtsK domain-containing protein</fullName>
    </recommendedName>
</protein>
<dbReference type="Proteomes" id="UP000784435">
    <property type="component" value="Unassembled WGS sequence"/>
</dbReference>
<feature type="compositionally biased region" description="Low complexity" evidence="4">
    <location>
        <begin position="225"/>
        <end position="251"/>
    </location>
</feature>
<dbReference type="InterPro" id="IPR002543">
    <property type="entry name" value="FtsK_dom"/>
</dbReference>
<feature type="compositionally biased region" description="Low complexity" evidence="4">
    <location>
        <begin position="97"/>
        <end position="118"/>
    </location>
</feature>
<dbReference type="CDD" id="cd00060">
    <property type="entry name" value="FHA"/>
    <property type="match status" value="1"/>
</dbReference>
<dbReference type="CDD" id="cd01127">
    <property type="entry name" value="TrwB_TraG_TraD_VirD4"/>
    <property type="match status" value="1"/>
</dbReference>
<evidence type="ECO:0000313" key="8">
    <source>
        <dbReference type="Proteomes" id="UP000784435"/>
    </source>
</evidence>
<dbReference type="Gene3D" id="3.40.50.300">
    <property type="entry name" value="P-loop containing nucleotide triphosphate hydrolases"/>
    <property type="match status" value="1"/>
</dbReference>
<feature type="region of interest" description="Disordered" evidence="4">
    <location>
        <begin position="225"/>
        <end position="271"/>
    </location>
</feature>
<feature type="compositionally biased region" description="Basic and acidic residues" evidence="4">
    <location>
        <begin position="1129"/>
        <end position="1139"/>
    </location>
</feature>
<reference evidence="7" key="2">
    <citation type="submission" date="2021-09" db="EMBL/GenBank/DDBJ databases">
        <authorList>
            <person name="Gilroy R."/>
        </authorList>
    </citation>
    <scope>NUCLEOTIDE SEQUENCE</scope>
    <source>
        <strain evidence="7">ChiGjej5B5-7349</strain>
    </source>
</reference>
<dbReference type="PANTHER" id="PTHR22683">
    <property type="entry name" value="SPORULATION PROTEIN RELATED"/>
    <property type="match status" value="1"/>
</dbReference>
<evidence type="ECO:0000313" key="7">
    <source>
        <dbReference type="EMBL" id="HJG80595.1"/>
    </source>
</evidence>
<organism evidence="7 8">
    <name type="scientific">Brevibacterium senegalense</name>
    <dbReference type="NCBI Taxonomy" id="1033736"/>
    <lineage>
        <taxon>Bacteria</taxon>
        <taxon>Bacillati</taxon>
        <taxon>Actinomycetota</taxon>
        <taxon>Actinomycetes</taxon>
        <taxon>Micrococcales</taxon>
        <taxon>Brevibacteriaceae</taxon>
        <taxon>Brevibacterium</taxon>
    </lineage>
</organism>
<dbReference type="InterPro" id="IPR050206">
    <property type="entry name" value="FtsK/SpoIIIE/SftA"/>
</dbReference>
<dbReference type="InterPro" id="IPR003593">
    <property type="entry name" value="AAA+_ATPase"/>
</dbReference>
<feature type="transmembrane region" description="Helical" evidence="5">
    <location>
        <begin position="141"/>
        <end position="164"/>
    </location>
</feature>
<keyword evidence="2 3" id="KW-0067">ATP-binding</keyword>
<keyword evidence="5" id="KW-0812">Transmembrane</keyword>
<evidence type="ECO:0000256" key="1">
    <source>
        <dbReference type="ARBA" id="ARBA00022741"/>
    </source>
</evidence>
<sequence>MRGATVPVLPPATPTPPGHARIVVRSGPESGFAVALPQGEWTLGRGSGADVPLADPFLSRTPHLLVNSPAGIRIDGTAEDHAVVGSTTLLLPHHLTRRPLGQPSAAPASPEPHSSPDALTSHEPLDWPERPDVAPVRKPSWLVFAAPVVIGIVLALVVGTWWFLLLSAAGPLTAVLTLRGDRRRFARETVQVARDHRRAIDRTLRQLETRLHAFTADLDRIAYGGNSPAAGSPSGHSAPSGARSPAGSTGSLPGQSSRPTSGSAEDVPPGRDRVVVLGLGDVVSTASVHLPRDRSAREQARRRLPPPVVAGDRAVLIAHDAPLLVDRATTVRIDGPEAAVLSAVRSLVSAHLAAGSGCVAPARFPEFAGLSGLPHPCTVEVLEAQETGPANPERGAGAGAESPLSVLVHGPESTEHSPILTVTCGPLGQPAHIRVPSPDGPAAPGDTGLGAGGRSGRASFHPSFGRPLTGPAHVHSLSRASAIRMLASIAPRAGGAALSLPPASQVPTTGIADVLRLWETTGRHGHGPLVAPLGTPVDGPRTTASATTLPTTPMSAPTRASITAPAACSPTTAPPHDSLASRDLFLLDLRTSGPHALVAGTTGSGKSVLLETWLEALCRTHSPEDMRLVLLDFKGGASLSRFVRYPHTDCLLTDLDEAAALRALRSITAEVSRRELHLSRARCRDIDELLDRSRTDPAVARLPRLLVVIDEFHVLTGLGPHVVAQFERLTAVGRSLGVHIVLATQRPSGVVSARMRANIALRICLRVRDDADSHEVLGIPDAARLDPRIPGVALISDEEGIRAVRCAVPDDPAQSGDPATARGRLPHAVVRSLTDDAEVAVPLSCPSPPAARTWDGPQGPRHEVIAPPLPARLESAHLPGRIQRDPRDPGRNQQGPQDPGRDDGVCTDGDSHVGDRAVGLVDLPQQNRTALVELTAASGSVTVSGGRGRGWTTTVAAFAHAFAATGLPVIRVDSMRAGDPDALPFVDASGVLRLTHAQGWMIDHLIDVCSTADHPVVWAIDDWDELTHAHPGGPRIDRLERLLAGSARMRFVASAPRRGVGQRLAQAATTRIVFPPAADTDVVLFGLSATRFRGEWPAGRAVILGDAAQTDDRDGADIQVVRRAEVRDMRGAETRESRASGRAQADATQESAVRTHVLWTGFERRVGPGYERLVRSTRADADAIAMGLDPGGRAVDWSPERDGAILTVRCSPPLIDSPDLRALTDTLRAHGIAVLDQRQDRSPGIRATDAAGPICVVAGAPDPRSAGFGVETAPGPTLLLGDWRDADLRAAGHRWLAPIPPAACASWWLMDDTTTPVRLHDASTRCDIDSSA</sequence>
<proteinExistence type="predicted"/>
<feature type="binding site" evidence="3">
    <location>
        <begin position="600"/>
        <end position="607"/>
    </location>
    <ligand>
        <name>ATP</name>
        <dbReference type="ChEBI" id="CHEBI:30616"/>
    </ligand>
</feature>
<dbReference type="GO" id="GO:0003677">
    <property type="term" value="F:DNA binding"/>
    <property type="evidence" value="ECO:0007669"/>
    <property type="project" value="InterPro"/>
</dbReference>
<name>A0A921ME68_9MICO</name>
<dbReference type="Pfam" id="PF01580">
    <property type="entry name" value="FtsK_SpoIIIE"/>
    <property type="match status" value="1"/>
</dbReference>
<dbReference type="SMART" id="SM00382">
    <property type="entry name" value="AAA"/>
    <property type="match status" value="1"/>
</dbReference>
<dbReference type="SUPFAM" id="SSF52540">
    <property type="entry name" value="P-loop containing nucleoside triphosphate hydrolases"/>
    <property type="match status" value="1"/>
</dbReference>
<reference evidence="7" key="1">
    <citation type="journal article" date="2021" name="PeerJ">
        <title>Extensive microbial diversity within the chicken gut microbiome revealed by metagenomics and culture.</title>
        <authorList>
            <person name="Gilroy R."/>
            <person name="Ravi A."/>
            <person name="Getino M."/>
            <person name="Pursley I."/>
            <person name="Horton D.L."/>
            <person name="Alikhan N.F."/>
            <person name="Baker D."/>
            <person name="Gharbi K."/>
            <person name="Hall N."/>
            <person name="Watson M."/>
            <person name="Adriaenssens E.M."/>
            <person name="Foster-Nyarko E."/>
            <person name="Jarju S."/>
            <person name="Secka A."/>
            <person name="Antonio M."/>
            <person name="Oren A."/>
            <person name="Chaudhuri R.R."/>
            <person name="La Ragione R."/>
            <person name="Hildebrand F."/>
            <person name="Pallen M.J."/>
        </authorList>
    </citation>
    <scope>NUCLEOTIDE SEQUENCE</scope>
    <source>
        <strain evidence="7">ChiGjej5B5-7349</strain>
    </source>
</reference>
<feature type="compositionally biased region" description="Low complexity" evidence="4">
    <location>
        <begin position="542"/>
        <end position="558"/>
    </location>
</feature>
<dbReference type="Gene3D" id="2.60.200.20">
    <property type="match status" value="1"/>
</dbReference>
<dbReference type="SUPFAM" id="SSF49879">
    <property type="entry name" value="SMAD/FHA domain"/>
    <property type="match status" value="1"/>
</dbReference>
<feature type="region of interest" description="Disordered" evidence="4">
    <location>
        <begin position="437"/>
        <end position="457"/>
    </location>
</feature>
<feature type="domain" description="FtsK" evidence="6">
    <location>
        <begin position="581"/>
        <end position="774"/>
    </location>
</feature>
<gene>
    <name evidence="7" type="ORF">K8V08_09320</name>
</gene>
<dbReference type="GO" id="GO:0005524">
    <property type="term" value="F:ATP binding"/>
    <property type="evidence" value="ECO:0007669"/>
    <property type="project" value="UniProtKB-UniRule"/>
</dbReference>
<dbReference type="PROSITE" id="PS50901">
    <property type="entry name" value="FTSK"/>
    <property type="match status" value="1"/>
</dbReference>
<dbReference type="InterPro" id="IPR008984">
    <property type="entry name" value="SMAD_FHA_dom_sf"/>
</dbReference>
<feature type="region of interest" description="Disordered" evidence="4">
    <location>
        <begin position="527"/>
        <end position="558"/>
    </location>
</feature>
<keyword evidence="5" id="KW-0472">Membrane</keyword>